<dbReference type="Proteomes" id="UP000185628">
    <property type="component" value="Unassembled WGS sequence"/>
</dbReference>
<organism evidence="1 2">
    <name type="scientific">Bowdeniella nasicola</name>
    <dbReference type="NCBI Taxonomy" id="208480"/>
    <lineage>
        <taxon>Bacteria</taxon>
        <taxon>Bacillati</taxon>
        <taxon>Actinomycetota</taxon>
        <taxon>Actinomycetes</taxon>
        <taxon>Actinomycetales</taxon>
        <taxon>Actinomycetaceae</taxon>
        <taxon>Bowdeniella</taxon>
    </lineage>
</organism>
<evidence type="ECO:0000313" key="2">
    <source>
        <dbReference type="Proteomes" id="UP000185628"/>
    </source>
</evidence>
<dbReference type="InterPro" id="IPR029068">
    <property type="entry name" value="Glyas_Bleomycin-R_OHBP_Dase"/>
</dbReference>
<gene>
    <name evidence="1" type="ORF">BSZ39_04070</name>
</gene>
<evidence type="ECO:0000313" key="1">
    <source>
        <dbReference type="EMBL" id="OKL54410.1"/>
    </source>
</evidence>
<dbReference type="Gene3D" id="3.10.180.10">
    <property type="entry name" value="2,3-Dihydroxybiphenyl 1,2-Dioxygenase, domain 1"/>
    <property type="match status" value="1"/>
</dbReference>
<accession>A0A1Q5Q431</accession>
<name>A0A1Q5Q431_9ACTO</name>
<sequence>MFGGDLAIHTFAESDRTDGPPEAIAHGILAGPVSLHATDASPGEETVAMAGMSLVLLGAADAATLTQWFADLSSHGTVIDPLQERPWGACDGQVRDRFSIRWLIGYEPA</sequence>
<reference evidence="2" key="1">
    <citation type="submission" date="2016-12" db="EMBL/GenBank/DDBJ databases">
        <authorList>
            <person name="Meng X."/>
        </authorList>
    </citation>
    <scope>NUCLEOTIDE SEQUENCE [LARGE SCALE GENOMIC DNA]</scope>
    <source>
        <strain evidence="2">DSM 19116</strain>
    </source>
</reference>
<dbReference type="EMBL" id="MQVR01000016">
    <property type="protein sequence ID" value="OKL54410.1"/>
    <property type="molecule type" value="Genomic_DNA"/>
</dbReference>
<dbReference type="OrthoDB" id="9795306at2"/>
<dbReference type="SUPFAM" id="SSF54593">
    <property type="entry name" value="Glyoxalase/Bleomycin resistance protein/Dihydroxybiphenyl dioxygenase"/>
    <property type="match status" value="1"/>
</dbReference>
<proteinExistence type="predicted"/>
<evidence type="ECO:0008006" key="3">
    <source>
        <dbReference type="Google" id="ProtNLM"/>
    </source>
</evidence>
<protein>
    <recommendedName>
        <fullName evidence="3">PhnB protein</fullName>
    </recommendedName>
</protein>
<comment type="caution">
    <text evidence="1">The sequence shown here is derived from an EMBL/GenBank/DDBJ whole genome shotgun (WGS) entry which is preliminary data.</text>
</comment>
<keyword evidence="2" id="KW-1185">Reference proteome</keyword>
<dbReference type="AlphaFoldDB" id="A0A1Q5Q431"/>